<dbReference type="Proteomes" id="UP000247409">
    <property type="component" value="Unassembled WGS sequence"/>
</dbReference>
<evidence type="ECO:0000313" key="3">
    <source>
        <dbReference type="EMBL" id="PXF40673.1"/>
    </source>
</evidence>
<comment type="caution">
    <text evidence="3">The sequence shown here is derived from an EMBL/GenBank/DDBJ whole genome shotgun (WGS) entry which is preliminary data.</text>
</comment>
<evidence type="ECO:0000313" key="4">
    <source>
        <dbReference type="Proteomes" id="UP000247409"/>
    </source>
</evidence>
<dbReference type="EMBL" id="NBIV01000270">
    <property type="protein sequence ID" value="PXF40673.1"/>
    <property type="molecule type" value="Genomic_DNA"/>
</dbReference>
<feature type="coiled-coil region" evidence="1">
    <location>
        <begin position="80"/>
        <end position="110"/>
    </location>
</feature>
<dbReference type="AlphaFoldDB" id="A0A2V3IF37"/>
<evidence type="ECO:0000256" key="1">
    <source>
        <dbReference type="SAM" id="Coils"/>
    </source>
</evidence>
<accession>A0A2V3IF37</accession>
<keyword evidence="1" id="KW-0175">Coiled coil</keyword>
<protein>
    <submittedName>
        <fullName evidence="3">Uncharacterized protein</fullName>
    </submittedName>
</protein>
<proteinExistence type="predicted"/>
<evidence type="ECO:0000256" key="2">
    <source>
        <dbReference type="SAM" id="MobiDB-lite"/>
    </source>
</evidence>
<organism evidence="3 4">
    <name type="scientific">Gracilariopsis chorda</name>
    <dbReference type="NCBI Taxonomy" id="448386"/>
    <lineage>
        <taxon>Eukaryota</taxon>
        <taxon>Rhodophyta</taxon>
        <taxon>Florideophyceae</taxon>
        <taxon>Rhodymeniophycidae</taxon>
        <taxon>Gracilariales</taxon>
        <taxon>Gracilariaceae</taxon>
        <taxon>Gracilariopsis</taxon>
    </lineage>
</organism>
<name>A0A2V3IF37_9FLOR</name>
<reference evidence="3 4" key="1">
    <citation type="journal article" date="2018" name="Mol. Biol. Evol.">
        <title>Analysis of the draft genome of the red seaweed Gracilariopsis chorda provides insights into genome size evolution in Rhodophyta.</title>
        <authorList>
            <person name="Lee J."/>
            <person name="Yang E.C."/>
            <person name="Graf L."/>
            <person name="Yang J.H."/>
            <person name="Qiu H."/>
            <person name="Zel Zion U."/>
            <person name="Chan C.X."/>
            <person name="Stephens T.G."/>
            <person name="Weber A.P.M."/>
            <person name="Boo G.H."/>
            <person name="Boo S.M."/>
            <person name="Kim K.M."/>
            <person name="Shin Y."/>
            <person name="Jung M."/>
            <person name="Lee S.J."/>
            <person name="Yim H.S."/>
            <person name="Lee J.H."/>
            <person name="Bhattacharya D."/>
            <person name="Yoon H.S."/>
        </authorList>
    </citation>
    <scope>NUCLEOTIDE SEQUENCE [LARGE SCALE GENOMIC DNA]</scope>
    <source>
        <strain evidence="3 4">SKKU-2015</strain>
        <tissue evidence="3">Whole body</tissue>
    </source>
</reference>
<sequence length="131" mass="15546">MRARALSRDRSLDRESGEELEQKRKKRPLIVDSDDEEQDMISAHITARREIEGKRLKLEEDRFFFEQRREEREESRLQRAQELQEKRGTLEAIRIDLEEKRAAMDREQMKQYAAESTATLDVLAALATKLQ</sequence>
<feature type="compositionally biased region" description="Basic and acidic residues" evidence="2">
    <location>
        <begin position="1"/>
        <end position="22"/>
    </location>
</feature>
<gene>
    <name evidence="3" type="ORF">BWQ96_09628</name>
</gene>
<feature type="region of interest" description="Disordered" evidence="2">
    <location>
        <begin position="1"/>
        <end position="37"/>
    </location>
</feature>
<keyword evidence="4" id="KW-1185">Reference proteome</keyword>